<gene>
    <name evidence="7" type="ORF">A2462_00315</name>
</gene>
<dbReference type="UniPathway" id="UPA00109">
    <property type="reaction ID" value="UER00181"/>
</dbReference>
<dbReference type="InterPro" id="IPR035482">
    <property type="entry name" value="SIS_PGI_2"/>
</dbReference>
<sequence>MPNHQPIKLDYRHFACEGKHISRHPQFEETAKKITNLQQLLLTGDDPMIKDKEVVMTGWKTESPYVADTALEEIQATAKNFASQIDDFVSIGIGGSYLGVQATIEAVKGSLSIINLLPRTKPRVFFLGNHMDPNYTVRVMEILQRSSSVGVNVISKSGGTVEPAIAFAIIERMMERKFPKNSAEKIIVTTDKDKGALKKLANEKGYKTYVVPDNVGGRYSVTCPVGLFGLAVAGIDLKEFIAGTRFAEEQTRNNPFEKNAALLRAVMRFIAYDSWQKKIEVAATGNFNLKMVTSWMQQLGPETEGKDGKGLWISPEFYTQDAHANGQMIQEGERNMIETFLMVEKPGDDLIITAKDTPVDYLDGQKLSFVNQAFVEGLRDAHYHGGVPCMSLILPKLDAFTIGQLYQLEMNTIALGGLLLGVNPFIQPGVQQYKAVANAKSGKPGTEKELAEMEKIEKALSQEFVV</sequence>
<keyword evidence="4 6" id="KW-0324">Glycolysis</keyword>
<dbReference type="InterPro" id="IPR035476">
    <property type="entry name" value="SIS_PGI_1"/>
</dbReference>
<dbReference type="GO" id="GO:0005829">
    <property type="term" value="C:cytosol"/>
    <property type="evidence" value="ECO:0007669"/>
    <property type="project" value="TreeGrafter"/>
</dbReference>
<dbReference type="InterPro" id="IPR001672">
    <property type="entry name" value="G6P_Isomerase"/>
</dbReference>
<organism evidence="7 8">
    <name type="scientific">candidate division WOR-1 bacterium RIFOXYC2_FULL_41_25</name>
    <dbReference type="NCBI Taxonomy" id="1802586"/>
    <lineage>
        <taxon>Bacteria</taxon>
        <taxon>Bacillati</taxon>
        <taxon>Saganbacteria</taxon>
    </lineage>
</organism>
<accession>A0A1F4TID9</accession>
<dbReference type="GO" id="GO:0006094">
    <property type="term" value="P:gluconeogenesis"/>
    <property type="evidence" value="ECO:0007669"/>
    <property type="project" value="UniProtKB-KW"/>
</dbReference>
<dbReference type="FunFam" id="3.40.50.10490:FF:000016">
    <property type="entry name" value="Glucose-6-phosphate isomerase"/>
    <property type="match status" value="1"/>
</dbReference>
<evidence type="ECO:0000256" key="2">
    <source>
        <dbReference type="ARBA" id="ARBA00022432"/>
    </source>
</evidence>
<keyword evidence="5 6" id="KW-0413">Isomerase</keyword>
<dbReference type="AlphaFoldDB" id="A0A1F4TID9"/>
<evidence type="ECO:0000256" key="1">
    <source>
        <dbReference type="ARBA" id="ARBA00006604"/>
    </source>
</evidence>
<comment type="caution">
    <text evidence="7">The sequence shown here is derived from an EMBL/GenBank/DDBJ whole genome shotgun (WGS) entry which is preliminary data.</text>
</comment>
<evidence type="ECO:0000256" key="5">
    <source>
        <dbReference type="ARBA" id="ARBA00023235"/>
    </source>
</evidence>
<dbReference type="GO" id="GO:0048029">
    <property type="term" value="F:monosaccharide binding"/>
    <property type="evidence" value="ECO:0007669"/>
    <property type="project" value="TreeGrafter"/>
</dbReference>
<dbReference type="EC" id="5.3.1.9" evidence="6"/>
<dbReference type="GO" id="GO:0004347">
    <property type="term" value="F:glucose-6-phosphate isomerase activity"/>
    <property type="evidence" value="ECO:0007669"/>
    <property type="project" value="UniProtKB-EC"/>
</dbReference>
<dbReference type="Proteomes" id="UP000177309">
    <property type="component" value="Unassembled WGS sequence"/>
</dbReference>
<keyword evidence="3" id="KW-0963">Cytoplasm</keyword>
<dbReference type="InterPro" id="IPR046348">
    <property type="entry name" value="SIS_dom_sf"/>
</dbReference>
<evidence type="ECO:0000256" key="4">
    <source>
        <dbReference type="ARBA" id="ARBA00023152"/>
    </source>
</evidence>
<evidence type="ECO:0000313" key="7">
    <source>
        <dbReference type="EMBL" id="OGC32495.1"/>
    </source>
</evidence>
<dbReference type="PANTHER" id="PTHR11469">
    <property type="entry name" value="GLUCOSE-6-PHOSPHATE ISOMERASE"/>
    <property type="match status" value="1"/>
</dbReference>
<dbReference type="EMBL" id="MEUI01000050">
    <property type="protein sequence ID" value="OGC32495.1"/>
    <property type="molecule type" value="Genomic_DNA"/>
</dbReference>
<dbReference type="PRINTS" id="PR00662">
    <property type="entry name" value="G6PISOMERASE"/>
</dbReference>
<reference evidence="7 8" key="1">
    <citation type="journal article" date="2016" name="Nat. Commun.">
        <title>Thousands of microbial genomes shed light on interconnected biogeochemical processes in an aquifer system.</title>
        <authorList>
            <person name="Anantharaman K."/>
            <person name="Brown C.T."/>
            <person name="Hug L.A."/>
            <person name="Sharon I."/>
            <person name="Castelle C.J."/>
            <person name="Probst A.J."/>
            <person name="Thomas B.C."/>
            <person name="Singh A."/>
            <person name="Wilkins M.J."/>
            <person name="Karaoz U."/>
            <person name="Brodie E.L."/>
            <person name="Williams K.H."/>
            <person name="Hubbard S.S."/>
            <person name="Banfield J.F."/>
        </authorList>
    </citation>
    <scope>NUCLEOTIDE SEQUENCE [LARGE SCALE GENOMIC DNA]</scope>
</reference>
<evidence type="ECO:0000256" key="6">
    <source>
        <dbReference type="RuleBase" id="RU000612"/>
    </source>
</evidence>
<proteinExistence type="inferred from homology"/>
<dbReference type="CDD" id="cd05015">
    <property type="entry name" value="SIS_PGI_1"/>
    <property type="match status" value="1"/>
</dbReference>
<dbReference type="Pfam" id="PF00342">
    <property type="entry name" value="PGI"/>
    <property type="match status" value="1"/>
</dbReference>
<comment type="catalytic activity">
    <reaction evidence="6">
        <text>alpha-D-glucose 6-phosphate = beta-D-fructose 6-phosphate</text>
        <dbReference type="Rhea" id="RHEA:11816"/>
        <dbReference type="ChEBI" id="CHEBI:57634"/>
        <dbReference type="ChEBI" id="CHEBI:58225"/>
        <dbReference type="EC" id="5.3.1.9"/>
    </reaction>
</comment>
<dbReference type="CDD" id="cd05016">
    <property type="entry name" value="SIS_PGI_2"/>
    <property type="match status" value="1"/>
</dbReference>
<dbReference type="PANTHER" id="PTHR11469:SF1">
    <property type="entry name" value="GLUCOSE-6-PHOSPHATE ISOMERASE"/>
    <property type="match status" value="1"/>
</dbReference>
<comment type="similarity">
    <text evidence="1 6">Belongs to the GPI family.</text>
</comment>
<dbReference type="PROSITE" id="PS51463">
    <property type="entry name" value="P_GLUCOSE_ISOMERASE_3"/>
    <property type="match status" value="1"/>
</dbReference>
<name>A0A1F4TID9_UNCSA</name>
<dbReference type="SUPFAM" id="SSF53697">
    <property type="entry name" value="SIS domain"/>
    <property type="match status" value="1"/>
</dbReference>
<keyword evidence="2 6" id="KW-0312">Gluconeogenesis</keyword>
<evidence type="ECO:0000313" key="8">
    <source>
        <dbReference type="Proteomes" id="UP000177309"/>
    </source>
</evidence>
<dbReference type="Gene3D" id="3.40.50.10490">
    <property type="entry name" value="Glucose-6-phosphate isomerase like protein, domain 1"/>
    <property type="match status" value="2"/>
</dbReference>
<comment type="pathway">
    <text evidence="6">Carbohydrate degradation; glycolysis; D-glyceraldehyde 3-phosphate and glycerone phosphate from D-glucose: step 2/4.</text>
</comment>
<protein>
    <recommendedName>
        <fullName evidence="6">Glucose-6-phosphate isomerase</fullName>
        <ecNumber evidence="6">5.3.1.9</ecNumber>
    </recommendedName>
</protein>
<dbReference type="GO" id="GO:0097367">
    <property type="term" value="F:carbohydrate derivative binding"/>
    <property type="evidence" value="ECO:0007669"/>
    <property type="project" value="InterPro"/>
</dbReference>
<evidence type="ECO:0000256" key="3">
    <source>
        <dbReference type="ARBA" id="ARBA00022490"/>
    </source>
</evidence>
<dbReference type="GO" id="GO:0051156">
    <property type="term" value="P:glucose 6-phosphate metabolic process"/>
    <property type="evidence" value="ECO:0007669"/>
    <property type="project" value="TreeGrafter"/>
</dbReference>
<dbReference type="GO" id="GO:0006096">
    <property type="term" value="P:glycolytic process"/>
    <property type="evidence" value="ECO:0007669"/>
    <property type="project" value="UniProtKB-UniPathway"/>
</dbReference>